<keyword evidence="5 6" id="KW-0472">Membrane</keyword>
<evidence type="ECO:0000256" key="3">
    <source>
        <dbReference type="ARBA" id="ARBA00022692"/>
    </source>
</evidence>
<feature type="transmembrane region" description="Helical" evidence="6">
    <location>
        <begin position="133"/>
        <end position="152"/>
    </location>
</feature>
<feature type="transmembrane region" description="Helical" evidence="6">
    <location>
        <begin position="188"/>
        <end position="210"/>
    </location>
</feature>
<feature type="transmembrane region" description="Helical" evidence="6">
    <location>
        <begin position="30"/>
        <end position="46"/>
    </location>
</feature>
<evidence type="ECO:0008006" key="9">
    <source>
        <dbReference type="Google" id="ProtNLM"/>
    </source>
</evidence>
<comment type="similarity">
    <text evidence="2">Belongs to the TMEM86 family.</text>
</comment>
<name>A0A8J3NGA4_9ACTN</name>
<dbReference type="PANTHER" id="PTHR31885:SF6">
    <property type="entry name" value="GH04784P"/>
    <property type="match status" value="1"/>
</dbReference>
<dbReference type="GO" id="GO:0016020">
    <property type="term" value="C:membrane"/>
    <property type="evidence" value="ECO:0007669"/>
    <property type="project" value="UniProtKB-SubCell"/>
</dbReference>
<evidence type="ECO:0000313" key="8">
    <source>
        <dbReference type="Proteomes" id="UP000612808"/>
    </source>
</evidence>
<dbReference type="InterPro" id="IPR012506">
    <property type="entry name" value="TMEM86B-like"/>
</dbReference>
<evidence type="ECO:0000256" key="5">
    <source>
        <dbReference type="ARBA" id="ARBA00023136"/>
    </source>
</evidence>
<evidence type="ECO:0000313" key="7">
    <source>
        <dbReference type="EMBL" id="GID15740.1"/>
    </source>
</evidence>
<keyword evidence="4 6" id="KW-1133">Transmembrane helix</keyword>
<proteinExistence type="inferred from homology"/>
<comment type="caution">
    <text evidence="7">The sequence shown here is derived from an EMBL/GenBank/DDBJ whole genome shotgun (WGS) entry which is preliminary data.</text>
</comment>
<gene>
    <name evidence="7" type="ORF">Aru02nite_66290</name>
</gene>
<protein>
    <recommendedName>
        <fullName evidence="9">YhhN-like protein</fullName>
    </recommendedName>
</protein>
<keyword evidence="8" id="KW-1185">Reference proteome</keyword>
<feature type="transmembrane region" description="Helical" evidence="6">
    <location>
        <begin position="77"/>
        <end position="98"/>
    </location>
</feature>
<dbReference type="PANTHER" id="PTHR31885">
    <property type="entry name" value="GH04784P"/>
    <property type="match status" value="1"/>
</dbReference>
<sequence>MARRVLLLAYLVCAVVDLFAVATSNVELERLAKPLLMPILAGYLLVRVGARRSVWLVVVSLAFACGGDIALLGSGGVWFGVGMALFAVTHLCYVATFVRMGALRGLRRRFWIPAAYAVAWVVLVLVVRPRVSLVFLVALAAYGLLLFAMGSTAAAVDTLLGLGALLFVVSDVLNGLGAGGLAMPGHDLVVMATYILGQAAIVVRLATLTLRRAR</sequence>
<keyword evidence="3 6" id="KW-0812">Transmembrane</keyword>
<dbReference type="AlphaFoldDB" id="A0A8J3NGA4"/>
<dbReference type="Pfam" id="PF07947">
    <property type="entry name" value="YhhN"/>
    <property type="match status" value="1"/>
</dbReference>
<feature type="transmembrane region" description="Helical" evidence="6">
    <location>
        <begin position="53"/>
        <end position="71"/>
    </location>
</feature>
<evidence type="ECO:0000256" key="1">
    <source>
        <dbReference type="ARBA" id="ARBA00004141"/>
    </source>
</evidence>
<comment type="subcellular location">
    <subcellularLocation>
        <location evidence="1">Membrane</location>
        <topology evidence="1">Multi-pass membrane protein</topology>
    </subcellularLocation>
</comment>
<reference evidence="7" key="1">
    <citation type="submission" date="2021-01" db="EMBL/GenBank/DDBJ databases">
        <title>Whole genome shotgun sequence of Actinocatenispora rupis NBRC 107355.</title>
        <authorList>
            <person name="Komaki H."/>
            <person name="Tamura T."/>
        </authorList>
    </citation>
    <scope>NUCLEOTIDE SEQUENCE</scope>
    <source>
        <strain evidence="7">NBRC 107355</strain>
    </source>
</reference>
<dbReference type="GO" id="GO:0016787">
    <property type="term" value="F:hydrolase activity"/>
    <property type="evidence" value="ECO:0007669"/>
    <property type="project" value="TreeGrafter"/>
</dbReference>
<accession>A0A8J3NGA4</accession>
<feature type="transmembrane region" description="Helical" evidence="6">
    <location>
        <begin position="159"/>
        <end position="182"/>
    </location>
</feature>
<evidence type="ECO:0000256" key="2">
    <source>
        <dbReference type="ARBA" id="ARBA00007375"/>
    </source>
</evidence>
<organism evidence="7 8">
    <name type="scientific">Actinocatenispora rupis</name>
    <dbReference type="NCBI Taxonomy" id="519421"/>
    <lineage>
        <taxon>Bacteria</taxon>
        <taxon>Bacillati</taxon>
        <taxon>Actinomycetota</taxon>
        <taxon>Actinomycetes</taxon>
        <taxon>Micromonosporales</taxon>
        <taxon>Micromonosporaceae</taxon>
        <taxon>Actinocatenispora</taxon>
    </lineage>
</organism>
<dbReference type="Proteomes" id="UP000612808">
    <property type="component" value="Unassembled WGS sequence"/>
</dbReference>
<evidence type="ECO:0000256" key="4">
    <source>
        <dbReference type="ARBA" id="ARBA00022989"/>
    </source>
</evidence>
<evidence type="ECO:0000256" key="6">
    <source>
        <dbReference type="SAM" id="Phobius"/>
    </source>
</evidence>
<feature type="transmembrane region" description="Helical" evidence="6">
    <location>
        <begin position="110"/>
        <end position="127"/>
    </location>
</feature>
<dbReference type="EMBL" id="BOMB01000047">
    <property type="protein sequence ID" value="GID15740.1"/>
    <property type="molecule type" value="Genomic_DNA"/>
</dbReference>